<sequence>MPSTPRWSVPDHQQSDWNRLVGDQQGIVSHEQLRRYFGLSHAGIAANVAARRWQRILRGVYATFTGELPRAARLSAAILYGGPDATLSHYTAAEEWGMVPIRDGPVEITVPYGCSAISQPDLVVVHRSRALRFTVRVYDLPRTRRVDTIIDLAVAQPTSQEAVDTMIDLVGRSGVTATELSTVLELRRAYRYRKALDRAVELIAGGLMSVLEAEYLREVELAHGIPPADRQVPFSVDDRVLWEDATYDSLGVPLTVRLDGRAYHATPGVAFRDRRRDNAAELAGRSRLIYGWHEVHKDPCGVASEVLAILRRAGWTGGTSCSRCSRLVSGYAG</sequence>
<evidence type="ECO:0008006" key="3">
    <source>
        <dbReference type="Google" id="ProtNLM"/>
    </source>
</evidence>
<keyword evidence="2" id="KW-1185">Reference proteome</keyword>
<evidence type="ECO:0000313" key="1">
    <source>
        <dbReference type="EMBL" id="MCE7001368.1"/>
    </source>
</evidence>
<comment type="caution">
    <text evidence="1">The sequence shown here is derived from an EMBL/GenBank/DDBJ whole genome shotgun (WGS) entry which is preliminary data.</text>
</comment>
<name>A0ABS8Z461_9PSEU</name>
<reference evidence="1 2" key="1">
    <citation type="submission" date="2021-12" db="EMBL/GenBank/DDBJ databases">
        <title>Genome sequence of Kibdelosporangium philippinense ATCC 49844.</title>
        <authorList>
            <person name="Fedorov E.A."/>
            <person name="Omeragic M."/>
            <person name="Shalygina K.F."/>
            <person name="Maclea K.S."/>
        </authorList>
    </citation>
    <scope>NUCLEOTIDE SEQUENCE [LARGE SCALE GENOMIC DNA]</scope>
    <source>
        <strain evidence="1 2">ATCC 49844</strain>
    </source>
</reference>
<dbReference type="EMBL" id="JAJVCN010000001">
    <property type="protein sequence ID" value="MCE7001368.1"/>
    <property type="molecule type" value="Genomic_DNA"/>
</dbReference>
<dbReference type="RefSeq" id="WP_233722436.1">
    <property type="nucleotide sequence ID" value="NZ_JAJVCN010000001.1"/>
</dbReference>
<dbReference type="Proteomes" id="UP001521150">
    <property type="component" value="Unassembled WGS sequence"/>
</dbReference>
<accession>A0ABS8Z461</accession>
<proteinExistence type="predicted"/>
<protein>
    <recommendedName>
        <fullName evidence="3">Transcriptional regulator, AbiEi antitoxin, Type IV TA system</fullName>
    </recommendedName>
</protein>
<evidence type="ECO:0000313" key="2">
    <source>
        <dbReference type="Proteomes" id="UP001521150"/>
    </source>
</evidence>
<organism evidence="1 2">
    <name type="scientific">Kibdelosporangium philippinense</name>
    <dbReference type="NCBI Taxonomy" id="211113"/>
    <lineage>
        <taxon>Bacteria</taxon>
        <taxon>Bacillati</taxon>
        <taxon>Actinomycetota</taxon>
        <taxon>Actinomycetes</taxon>
        <taxon>Pseudonocardiales</taxon>
        <taxon>Pseudonocardiaceae</taxon>
        <taxon>Kibdelosporangium</taxon>
    </lineage>
</organism>
<gene>
    <name evidence="1" type="ORF">LWC34_00715</name>
</gene>